<evidence type="ECO:0000313" key="3">
    <source>
        <dbReference type="Proteomes" id="UP001597296"/>
    </source>
</evidence>
<keyword evidence="1" id="KW-0472">Membrane</keyword>
<comment type="caution">
    <text evidence="2">The sequence shown here is derived from an EMBL/GenBank/DDBJ whole genome shotgun (WGS) entry which is preliminary data.</text>
</comment>
<evidence type="ECO:0000313" key="2">
    <source>
        <dbReference type="EMBL" id="MFD2234740.1"/>
    </source>
</evidence>
<feature type="transmembrane region" description="Helical" evidence="1">
    <location>
        <begin position="161"/>
        <end position="180"/>
    </location>
</feature>
<gene>
    <name evidence="2" type="ORF">ACFSNB_13080</name>
</gene>
<dbReference type="EMBL" id="JBHUIY010000027">
    <property type="protein sequence ID" value="MFD2234740.1"/>
    <property type="molecule type" value="Genomic_DNA"/>
</dbReference>
<accession>A0ABW5CBV9</accession>
<proteinExistence type="predicted"/>
<organism evidence="2 3">
    <name type="scientific">Phaeospirillum tilakii</name>
    <dbReference type="NCBI Taxonomy" id="741673"/>
    <lineage>
        <taxon>Bacteria</taxon>
        <taxon>Pseudomonadati</taxon>
        <taxon>Pseudomonadota</taxon>
        <taxon>Alphaproteobacteria</taxon>
        <taxon>Rhodospirillales</taxon>
        <taxon>Rhodospirillaceae</taxon>
        <taxon>Phaeospirillum</taxon>
    </lineage>
</organism>
<dbReference type="RefSeq" id="WP_377317257.1">
    <property type="nucleotide sequence ID" value="NZ_JBHUIY010000027.1"/>
</dbReference>
<keyword evidence="3" id="KW-1185">Reference proteome</keyword>
<evidence type="ECO:0000256" key="1">
    <source>
        <dbReference type="SAM" id="Phobius"/>
    </source>
</evidence>
<feature type="transmembrane region" description="Helical" evidence="1">
    <location>
        <begin position="117"/>
        <end position="141"/>
    </location>
</feature>
<feature type="transmembrane region" description="Helical" evidence="1">
    <location>
        <begin position="201"/>
        <end position="221"/>
    </location>
</feature>
<name>A0ABW5CBV9_9PROT</name>
<reference evidence="3" key="1">
    <citation type="journal article" date="2019" name="Int. J. Syst. Evol. Microbiol.">
        <title>The Global Catalogue of Microorganisms (GCM) 10K type strain sequencing project: providing services to taxonomists for standard genome sequencing and annotation.</title>
        <authorList>
            <consortium name="The Broad Institute Genomics Platform"/>
            <consortium name="The Broad Institute Genome Sequencing Center for Infectious Disease"/>
            <person name="Wu L."/>
            <person name="Ma J."/>
        </authorList>
    </citation>
    <scope>NUCLEOTIDE SEQUENCE [LARGE SCALE GENOMIC DNA]</scope>
    <source>
        <strain evidence="3">KCTC 15012</strain>
    </source>
</reference>
<protein>
    <submittedName>
        <fullName evidence="2">Uncharacterized protein</fullName>
    </submittedName>
</protein>
<keyword evidence="1" id="KW-0812">Transmembrane</keyword>
<sequence>MNAPIQSPAAIGRPVSSMPDSPVVRLRADLVRLLRHAALSKSVTTQDGDYTTAAKILAQDDATLAGDPALLAQIDQFSQKAFPVTAASLEIAEIMESHGQGLAAREHRTYRDVTHLITCWEIATFLSLALVLAATSLHFALPADSGTLLRTMLGEGTKYSILPMLLGLLGACTFILRSILNNLAAKTFVLRDGARFRLRAVLGLVLGYLVPLLSTIAGGPGPTNPKILVASFLAGFAVEPTFSALDSLALTFRDLVSRSPAAGAGGKG</sequence>
<keyword evidence="1" id="KW-1133">Transmembrane helix</keyword>
<dbReference type="Proteomes" id="UP001597296">
    <property type="component" value="Unassembled WGS sequence"/>
</dbReference>